<accession>A0ABT0C7N2</accession>
<dbReference type="EMBL" id="JAFIRA010000003">
    <property type="protein sequence ID" value="MCJ2541806.1"/>
    <property type="molecule type" value="Genomic_DNA"/>
</dbReference>
<dbReference type="PROSITE" id="PS51257">
    <property type="entry name" value="PROKAR_LIPOPROTEIN"/>
    <property type="match status" value="1"/>
</dbReference>
<reference evidence="1" key="1">
    <citation type="submission" date="2021-02" db="EMBL/GenBank/DDBJ databases">
        <title>The CRISPR/cas machinery reduction and long-range gene transfer in the hot spring cyanobacterium Synechococcus.</title>
        <authorList>
            <person name="Dvorak P."/>
            <person name="Jahodarova E."/>
            <person name="Hasler P."/>
            <person name="Poulickova A."/>
        </authorList>
    </citation>
    <scope>NUCLEOTIDE SEQUENCE</scope>
    <source>
        <strain evidence="1">Rupite</strain>
    </source>
</reference>
<dbReference type="RefSeq" id="WP_244349013.1">
    <property type="nucleotide sequence ID" value="NZ_JAFIRA010000003.1"/>
</dbReference>
<name>A0ABT0C7N2_THEVL</name>
<dbReference type="Proteomes" id="UP000830835">
    <property type="component" value="Unassembled WGS sequence"/>
</dbReference>
<protein>
    <recommendedName>
        <fullName evidence="3">Lipoprotein</fullName>
    </recommendedName>
</protein>
<organism evidence="1 2">
    <name type="scientific">Thermostichus vulcanus str. 'Rupite'</name>
    <dbReference type="NCBI Taxonomy" id="2813851"/>
    <lineage>
        <taxon>Bacteria</taxon>
        <taxon>Bacillati</taxon>
        <taxon>Cyanobacteriota</taxon>
        <taxon>Cyanophyceae</taxon>
        <taxon>Thermostichales</taxon>
        <taxon>Thermostichaceae</taxon>
        <taxon>Thermostichus</taxon>
    </lineage>
</organism>
<sequence>MNRISGWIIGSLFAISACSSSTGTVSPRPDIQGLATVNSVEIFILTSEPPQVTVEVQGFVGDPCTQLQEPIITAAPATREFTVTLETLRPADVVCIQVLAPFEVAFQLPIEGLPRGEYTVSVNGVSETFLY</sequence>
<keyword evidence="2" id="KW-1185">Reference proteome</keyword>
<proteinExistence type="predicted"/>
<comment type="caution">
    <text evidence="1">The sequence shown here is derived from an EMBL/GenBank/DDBJ whole genome shotgun (WGS) entry which is preliminary data.</text>
</comment>
<evidence type="ECO:0000313" key="1">
    <source>
        <dbReference type="EMBL" id="MCJ2541806.1"/>
    </source>
</evidence>
<gene>
    <name evidence="1" type="ORF">JX360_02610</name>
</gene>
<evidence type="ECO:0008006" key="3">
    <source>
        <dbReference type="Google" id="ProtNLM"/>
    </source>
</evidence>
<evidence type="ECO:0000313" key="2">
    <source>
        <dbReference type="Proteomes" id="UP000830835"/>
    </source>
</evidence>